<dbReference type="AlphaFoldDB" id="A0A7W5ZQT3"/>
<evidence type="ECO:0000313" key="2">
    <source>
        <dbReference type="Proteomes" id="UP000541352"/>
    </source>
</evidence>
<sequence>MKSISLTVVLLLYLQVTYAQYIGTQYRFINTKSGFEISCPNSLDLCFLKYNNGSEFLIDFQGRKSFSPEYDNGRKLLGKYYFNDEYSGYYVRQRDNKRLNFRVAQESDFEDLISDKQIGDHLIGERVKNWIFAKKEEYLKITRISNDGLNRKLGFHLKDYKSGKQYYLIVEVTYQFNHSFRLNKIQQISYTSI</sequence>
<protein>
    <submittedName>
        <fullName evidence="1">Uncharacterized protein</fullName>
    </submittedName>
</protein>
<reference evidence="1 2" key="1">
    <citation type="submission" date="2020-08" db="EMBL/GenBank/DDBJ databases">
        <title>Genomic Encyclopedia of Type Strains, Phase IV (KMG-IV): sequencing the most valuable type-strain genomes for metagenomic binning, comparative biology and taxonomic classification.</title>
        <authorList>
            <person name="Goeker M."/>
        </authorList>
    </citation>
    <scope>NUCLEOTIDE SEQUENCE [LARGE SCALE GENOMIC DNA]</scope>
    <source>
        <strain evidence="1 2">DSM 17976</strain>
    </source>
</reference>
<dbReference type="EMBL" id="JACIBY010000014">
    <property type="protein sequence ID" value="MBB3841075.1"/>
    <property type="molecule type" value="Genomic_DNA"/>
</dbReference>
<evidence type="ECO:0000313" key="1">
    <source>
        <dbReference type="EMBL" id="MBB3841075.1"/>
    </source>
</evidence>
<organism evidence="1 2">
    <name type="scientific">Runella defluvii</name>
    <dbReference type="NCBI Taxonomy" id="370973"/>
    <lineage>
        <taxon>Bacteria</taxon>
        <taxon>Pseudomonadati</taxon>
        <taxon>Bacteroidota</taxon>
        <taxon>Cytophagia</taxon>
        <taxon>Cytophagales</taxon>
        <taxon>Spirosomataceae</taxon>
        <taxon>Runella</taxon>
    </lineage>
</organism>
<gene>
    <name evidence="1" type="ORF">FHS57_005096</name>
</gene>
<comment type="caution">
    <text evidence="1">The sequence shown here is derived from an EMBL/GenBank/DDBJ whole genome shotgun (WGS) entry which is preliminary data.</text>
</comment>
<keyword evidence="2" id="KW-1185">Reference proteome</keyword>
<dbReference type="RefSeq" id="WP_183978494.1">
    <property type="nucleotide sequence ID" value="NZ_JACIBY010000014.1"/>
</dbReference>
<proteinExistence type="predicted"/>
<dbReference type="Proteomes" id="UP000541352">
    <property type="component" value="Unassembled WGS sequence"/>
</dbReference>
<accession>A0A7W5ZQT3</accession>
<name>A0A7W5ZQT3_9BACT</name>